<proteinExistence type="predicted"/>
<evidence type="ECO:0000313" key="2">
    <source>
        <dbReference type="Proteomes" id="UP000503441"/>
    </source>
</evidence>
<dbReference type="PANTHER" id="PTHR38479:SF2">
    <property type="entry name" value="WINGED HELIX DNA-BINDING DOMAIN-CONTAINING PROTEIN"/>
    <property type="match status" value="1"/>
</dbReference>
<evidence type="ECO:0000313" key="1">
    <source>
        <dbReference type="EMBL" id="QIM18247.1"/>
    </source>
</evidence>
<reference evidence="1 2" key="1">
    <citation type="submission" date="2020-03" db="EMBL/GenBank/DDBJ databases">
        <title>Leucobacter sp. nov., isolated from beetles.</title>
        <authorList>
            <person name="Hyun D.-W."/>
            <person name="Bae J.-W."/>
        </authorList>
    </citation>
    <scope>NUCLEOTIDE SEQUENCE [LARGE SCALE GENOMIC DNA]</scope>
    <source>
        <strain evidence="1 2">HDW9A</strain>
    </source>
</reference>
<dbReference type="Proteomes" id="UP000503441">
    <property type="component" value="Chromosome"/>
</dbReference>
<protein>
    <submittedName>
        <fullName evidence="1">Winged helix DNA-binding domain-containing protein</fullName>
    </submittedName>
</protein>
<organism evidence="1 2">
    <name type="scientific">Leucobacter coleopterorum</name>
    <dbReference type="NCBI Taxonomy" id="2714933"/>
    <lineage>
        <taxon>Bacteria</taxon>
        <taxon>Bacillati</taxon>
        <taxon>Actinomycetota</taxon>
        <taxon>Actinomycetes</taxon>
        <taxon>Micrococcales</taxon>
        <taxon>Microbacteriaceae</taxon>
        <taxon>Leucobacter</taxon>
    </lineage>
</organism>
<dbReference type="PANTHER" id="PTHR38479">
    <property type="entry name" value="LMO0824 PROTEIN"/>
    <property type="match status" value="1"/>
</dbReference>
<keyword evidence="1" id="KW-0238">DNA-binding</keyword>
<dbReference type="InterPro" id="IPR009351">
    <property type="entry name" value="AlkZ-like"/>
</dbReference>
<name>A0ABX6JZ48_9MICO</name>
<keyword evidence="2" id="KW-1185">Reference proteome</keyword>
<dbReference type="GO" id="GO:0003677">
    <property type="term" value="F:DNA binding"/>
    <property type="evidence" value="ECO:0007669"/>
    <property type="project" value="UniProtKB-KW"/>
</dbReference>
<gene>
    <name evidence="1" type="ORF">G7066_05525</name>
</gene>
<dbReference type="Pfam" id="PF06224">
    <property type="entry name" value="AlkZ-like"/>
    <property type="match status" value="1"/>
</dbReference>
<dbReference type="RefSeq" id="WP_166329648.1">
    <property type="nucleotide sequence ID" value="NZ_CP049933.1"/>
</dbReference>
<sequence>MNATINQDELLRLRMRAQGLQGAGAAPGVDAAVATGPERIAATASRMLAMQGQDWRSSRWALGVRSPGTTVADVYAAFNKRLIVRSWPMRGTIHVVAAEDIGWMQSLTNHRVLASAPKRRDFLGITDALLDRLVETSLAALANDNSLDRDELSTTWTEAGIEWQSAWRYHLIWWLCQNGLAVFGPQQGDSEPRLVLAEDWIQHPRSLGGDDALAELATRYAAARGPIRRKDLAWWSGLTLRETDRSLALAEELGRLVSVSLADNTDTLWVDPELLDSPDEPLSGHSSALSGLHLLPAFDEHLLGYTNRDAQIAPEYFEHIVPGKNGMFLATVVDDGRVVGTWKHDTRKRGTVNLSPFPGERFDIAAALPEFERWAQFYGFADIPLTLAAQHCDDPVG</sequence>
<accession>A0ABX6JZ48</accession>
<dbReference type="EMBL" id="CP049933">
    <property type="protein sequence ID" value="QIM18247.1"/>
    <property type="molecule type" value="Genomic_DNA"/>
</dbReference>